<keyword evidence="1" id="KW-0677">Repeat</keyword>
<dbReference type="PRINTS" id="PR01415">
    <property type="entry name" value="ANKYRIN"/>
</dbReference>
<feature type="repeat" description="ANK" evidence="3">
    <location>
        <begin position="46"/>
        <end position="78"/>
    </location>
</feature>
<dbReference type="AlphaFoldDB" id="A0A1G5FYY3"/>
<gene>
    <name evidence="4" type="ORF">SAMN05720606_10514</name>
</gene>
<organism evidence="4 5">
    <name type="scientific">Paenibacillus polysaccharolyticus</name>
    <dbReference type="NCBI Taxonomy" id="582692"/>
    <lineage>
        <taxon>Bacteria</taxon>
        <taxon>Bacillati</taxon>
        <taxon>Bacillota</taxon>
        <taxon>Bacilli</taxon>
        <taxon>Bacillales</taxon>
        <taxon>Paenibacillaceae</taxon>
        <taxon>Paenibacillus</taxon>
    </lineage>
</organism>
<accession>A0A1G5FYY3</accession>
<evidence type="ECO:0000313" key="4">
    <source>
        <dbReference type="EMBL" id="SCY44317.1"/>
    </source>
</evidence>
<dbReference type="PANTHER" id="PTHR24171:SF9">
    <property type="entry name" value="ANKYRIN REPEAT DOMAIN-CONTAINING PROTEIN 39"/>
    <property type="match status" value="1"/>
</dbReference>
<dbReference type="Pfam" id="PF12796">
    <property type="entry name" value="Ank_2"/>
    <property type="match status" value="2"/>
</dbReference>
<dbReference type="InterPro" id="IPR002110">
    <property type="entry name" value="Ankyrin_rpt"/>
</dbReference>
<dbReference type="PANTHER" id="PTHR24171">
    <property type="entry name" value="ANKYRIN REPEAT DOMAIN-CONTAINING PROTEIN 39-RELATED"/>
    <property type="match status" value="1"/>
</dbReference>
<dbReference type="Proteomes" id="UP000198538">
    <property type="component" value="Unassembled WGS sequence"/>
</dbReference>
<dbReference type="SUPFAM" id="SSF48403">
    <property type="entry name" value="Ankyrin repeat"/>
    <property type="match status" value="1"/>
</dbReference>
<protein>
    <submittedName>
        <fullName evidence="4">Ankyrin repeat</fullName>
    </submittedName>
</protein>
<dbReference type="PROSITE" id="PS50297">
    <property type="entry name" value="ANK_REP_REGION"/>
    <property type="match status" value="2"/>
</dbReference>
<evidence type="ECO:0000256" key="1">
    <source>
        <dbReference type="ARBA" id="ARBA00022737"/>
    </source>
</evidence>
<feature type="repeat" description="ANK" evidence="3">
    <location>
        <begin position="85"/>
        <end position="118"/>
    </location>
</feature>
<keyword evidence="5" id="KW-1185">Reference proteome</keyword>
<dbReference type="SMART" id="SM00248">
    <property type="entry name" value="ANK"/>
    <property type="match status" value="3"/>
</dbReference>
<evidence type="ECO:0000256" key="2">
    <source>
        <dbReference type="ARBA" id="ARBA00023043"/>
    </source>
</evidence>
<name>A0A1G5FYY3_9BACL</name>
<dbReference type="Gene3D" id="1.25.40.20">
    <property type="entry name" value="Ankyrin repeat-containing domain"/>
    <property type="match status" value="2"/>
</dbReference>
<dbReference type="RefSeq" id="WP_090917951.1">
    <property type="nucleotide sequence ID" value="NZ_FMVM01000005.1"/>
</dbReference>
<sequence length="181" mass="19385">MKDTDQSPKQLESLEQLFEAAQQNDVEKIKSLLAVQPELANTENKDGLTPLGYAAHFGHSESVHALIEHGAEVNAISHSLISFIPCNTALHAALAGERSVEVIQLLLEHGASTSILDSDGQQALHTAAFHTDQTAIIDLLLEYGADVTALNTSGEIALDIAKQRSHTSVAARLEQTMAKLS</sequence>
<dbReference type="InterPro" id="IPR036770">
    <property type="entry name" value="Ankyrin_rpt-contain_sf"/>
</dbReference>
<proteinExistence type="predicted"/>
<evidence type="ECO:0000313" key="5">
    <source>
        <dbReference type="Proteomes" id="UP000198538"/>
    </source>
</evidence>
<keyword evidence="2 3" id="KW-0040">ANK repeat</keyword>
<reference evidence="5" key="1">
    <citation type="submission" date="2016-10" db="EMBL/GenBank/DDBJ databases">
        <authorList>
            <person name="Varghese N."/>
            <person name="Submissions S."/>
        </authorList>
    </citation>
    <scope>NUCLEOTIDE SEQUENCE [LARGE SCALE GENOMIC DNA]</scope>
    <source>
        <strain evidence="5">BL9</strain>
    </source>
</reference>
<dbReference type="STRING" id="582692.SAMN05720606_10514"/>
<evidence type="ECO:0000256" key="3">
    <source>
        <dbReference type="PROSITE-ProRule" id="PRU00023"/>
    </source>
</evidence>
<dbReference type="EMBL" id="FMVM01000005">
    <property type="protein sequence ID" value="SCY44317.1"/>
    <property type="molecule type" value="Genomic_DNA"/>
</dbReference>
<feature type="repeat" description="ANK" evidence="3">
    <location>
        <begin position="119"/>
        <end position="152"/>
    </location>
</feature>
<dbReference type="PROSITE" id="PS50088">
    <property type="entry name" value="ANK_REPEAT"/>
    <property type="match status" value="3"/>
</dbReference>